<feature type="domain" description="PAS" evidence="15">
    <location>
        <begin position="217"/>
        <end position="288"/>
    </location>
</feature>
<dbReference type="EMBL" id="CP149822">
    <property type="protein sequence ID" value="WZN38858.1"/>
    <property type="molecule type" value="Genomic_DNA"/>
</dbReference>
<evidence type="ECO:0000256" key="10">
    <source>
        <dbReference type="ARBA" id="ARBA00023012"/>
    </source>
</evidence>
<dbReference type="Gene3D" id="3.30.450.20">
    <property type="entry name" value="PAS domain"/>
    <property type="match status" value="2"/>
</dbReference>
<dbReference type="InterPro" id="IPR013656">
    <property type="entry name" value="PAS_4"/>
</dbReference>
<dbReference type="SUPFAM" id="SSF52172">
    <property type="entry name" value="CheY-like"/>
    <property type="match status" value="1"/>
</dbReference>
<dbReference type="InterPro" id="IPR007891">
    <property type="entry name" value="CHASE3"/>
</dbReference>
<protein>
    <recommendedName>
        <fullName evidence="3">histidine kinase</fullName>
        <ecNumber evidence="3">2.7.13.3</ecNumber>
    </recommendedName>
</protein>
<dbReference type="InterPro" id="IPR003661">
    <property type="entry name" value="HisK_dim/P_dom"/>
</dbReference>
<evidence type="ECO:0000256" key="8">
    <source>
        <dbReference type="ARBA" id="ARBA00022840"/>
    </source>
</evidence>
<comment type="catalytic activity">
    <reaction evidence="1">
        <text>ATP + protein L-histidine = ADP + protein N-phospho-L-histidine.</text>
        <dbReference type="EC" id="2.7.13.3"/>
    </reaction>
</comment>
<dbReference type="CDD" id="cd16922">
    <property type="entry name" value="HATPase_EvgS-ArcB-TorS-like"/>
    <property type="match status" value="1"/>
</dbReference>
<dbReference type="InterPro" id="IPR036890">
    <property type="entry name" value="HATPase_C_sf"/>
</dbReference>
<dbReference type="InterPro" id="IPR000700">
    <property type="entry name" value="PAS-assoc_C"/>
</dbReference>
<evidence type="ECO:0000259" key="14">
    <source>
        <dbReference type="PROSITE" id="PS50110"/>
    </source>
</evidence>
<evidence type="ECO:0000313" key="18">
    <source>
        <dbReference type="Proteomes" id="UP001485459"/>
    </source>
</evidence>
<dbReference type="CDD" id="cd00082">
    <property type="entry name" value="HisKA"/>
    <property type="match status" value="1"/>
</dbReference>
<dbReference type="InterPro" id="IPR000014">
    <property type="entry name" value="PAS"/>
</dbReference>
<evidence type="ECO:0000256" key="5">
    <source>
        <dbReference type="ARBA" id="ARBA00022553"/>
    </source>
</evidence>
<feature type="modified residue" description="4-aspartylphosphate" evidence="12">
    <location>
        <position position="786"/>
    </location>
</feature>
<evidence type="ECO:0000256" key="2">
    <source>
        <dbReference type="ARBA" id="ARBA00004651"/>
    </source>
</evidence>
<dbReference type="SMART" id="SM00448">
    <property type="entry name" value="REC"/>
    <property type="match status" value="1"/>
</dbReference>
<keyword evidence="18" id="KW-1185">Reference proteome</keyword>
<dbReference type="PROSITE" id="PS50109">
    <property type="entry name" value="HIS_KIN"/>
    <property type="match status" value="1"/>
</dbReference>
<dbReference type="Pfam" id="PF08448">
    <property type="entry name" value="PAS_4"/>
    <property type="match status" value="1"/>
</dbReference>
<dbReference type="SMART" id="SM00387">
    <property type="entry name" value="HATPase_c"/>
    <property type="match status" value="1"/>
</dbReference>
<dbReference type="Pfam" id="PF00512">
    <property type="entry name" value="HisKA"/>
    <property type="match status" value="1"/>
</dbReference>
<dbReference type="Gene3D" id="3.40.50.2300">
    <property type="match status" value="1"/>
</dbReference>
<dbReference type="CDD" id="cd00130">
    <property type="entry name" value="PAS"/>
    <property type="match status" value="2"/>
</dbReference>
<reference evidence="18" key="1">
    <citation type="submission" date="2024-03" db="EMBL/GenBank/DDBJ databases">
        <title>Chitinophaga horti sp. nov., isolated from garden soil.</title>
        <authorList>
            <person name="Lee D.S."/>
            <person name="Han D.M."/>
            <person name="Baek J.H."/>
            <person name="Choi D.G."/>
            <person name="Jeon J.H."/>
            <person name="Jeon C.O."/>
        </authorList>
    </citation>
    <scope>NUCLEOTIDE SEQUENCE [LARGE SCALE GENOMIC DNA]</scope>
    <source>
        <strain evidence="18">GPA1</strain>
    </source>
</reference>
<keyword evidence="6" id="KW-0812">Transmembrane</keyword>
<dbReference type="SMART" id="SM00091">
    <property type="entry name" value="PAS"/>
    <property type="match status" value="2"/>
</dbReference>
<dbReference type="Gene3D" id="3.30.565.10">
    <property type="entry name" value="Histidine kinase-like ATPase, C-terminal domain"/>
    <property type="match status" value="1"/>
</dbReference>
<keyword evidence="11" id="KW-0472">Membrane</keyword>
<dbReference type="Gene3D" id="1.10.287.130">
    <property type="match status" value="1"/>
</dbReference>
<evidence type="ECO:0000256" key="1">
    <source>
        <dbReference type="ARBA" id="ARBA00000085"/>
    </source>
</evidence>
<dbReference type="SMART" id="SM00388">
    <property type="entry name" value="HisKA"/>
    <property type="match status" value="1"/>
</dbReference>
<evidence type="ECO:0000256" key="6">
    <source>
        <dbReference type="ARBA" id="ARBA00022692"/>
    </source>
</evidence>
<dbReference type="PROSITE" id="PS50110">
    <property type="entry name" value="RESPONSE_REGULATORY"/>
    <property type="match status" value="1"/>
</dbReference>
<dbReference type="Proteomes" id="UP001485459">
    <property type="component" value="Chromosome"/>
</dbReference>
<dbReference type="Pfam" id="PF05227">
    <property type="entry name" value="CHASE3"/>
    <property type="match status" value="1"/>
</dbReference>
<evidence type="ECO:0000259" key="16">
    <source>
        <dbReference type="PROSITE" id="PS50113"/>
    </source>
</evidence>
<keyword evidence="5 12" id="KW-0597">Phosphoprotein</keyword>
<evidence type="ECO:0000259" key="13">
    <source>
        <dbReference type="PROSITE" id="PS50109"/>
    </source>
</evidence>
<dbReference type="PROSITE" id="PS50112">
    <property type="entry name" value="PAS"/>
    <property type="match status" value="2"/>
</dbReference>
<dbReference type="SMART" id="SM00086">
    <property type="entry name" value="PAC"/>
    <property type="match status" value="2"/>
</dbReference>
<dbReference type="PANTHER" id="PTHR45339">
    <property type="entry name" value="HYBRID SIGNAL TRANSDUCTION HISTIDINE KINASE J"/>
    <property type="match status" value="1"/>
</dbReference>
<keyword evidence="4" id="KW-1003">Cell membrane</keyword>
<name>A0ABZ2YGF9_9BACT</name>
<dbReference type="Pfam" id="PF00072">
    <property type="entry name" value="Response_reg"/>
    <property type="match status" value="1"/>
</dbReference>
<dbReference type="SUPFAM" id="SSF55785">
    <property type="entry name" value="PYP-like sensor domain (PAS domain)"/>
    <property type="match status" value="2"/>
</dbReference>
<keyword evidence="7" id="KW-0547">Nucleotide-binding</keyword>
<dbReference type="InterPro" id="IPR035965">
    <property type="entry name" value="PAS-like_dom_sf"/>
</dbReference>
<dbReference type="SUPFAM" id="SSF47384">
    <property type="entry name" value="Homodimeric domain of signal transducing histidine kinase"/>
    <property type="match status" value="1"/>
</dbReference>
<dbReference type="SUPFAM" id="SSF47226">
    <property type="entry name" value="Histidine-containing phosphotransfer domain, HPT domain"/>
    <property type="match status" value="1"/>
</dbReference>
<dbReference type="InterPro" id="IPR005467">
    <property type="entry name" value="His_kinase_dom"/>
</dbReference>
<comment type="subcellular location">
    <subcellularLocation>
        <location evidence="2">Cell membrane</location>
        <topology evidence="2">Multi-pass membrane protein</topology>
    </subcellularLocation>
</comment>
<keyword evidence="8" id="KW-0067">ATP-binding</keyword>
<keyword evidence="9" id="KW-1133">Transmembrane helix</keyword>
<dbReference type="InterPro" id="IPR036641">
    <property type="entry name" value="HPT_dom_sf"/>
</dbReference>
<dbReference type="CDD" id="cd17546">
    <property type="entry name" value="REC_hyHK_CKI1_RcsC-like"/>
    <property type="match status" value="1"/>
</dbReference>
<feature type="domain" description="Histidine kinase" evidence="13">
    <location>
        <begin position="492"/>
        <end position="713"/>
    </location>
</feature>
<evidence type="ECO:0000259" key="15">
    <source>
        <dbReference type="PROSITE" id="PS50112"/>
    </source>
</evidence>
<evidence type="ECO:0000256" key="7">
    <source>
        <dbReference type="ARBA" id="ARBA00022741"/>
    </source>
</evidence>
<dbReference type="NCBIfam" id="TIGR00229">
    <property type="entry name" value="sensory_box"/>
    <property type="match status" value="2"/>
</dbReference>
<dbReference type="InterPro" id="IPR011006">
    <property type="entry name" value="CheY-like_superfamily"/>
</dbReference>
<accession>A0ABZ2YGF9</accession>
<dbReference type="InterPro" id="IPR004358">
    <property type="entry name" value="Sig_transdc_His_kin-like_C"/>
</dbReference>
<proteinExistence type="predicted"/>
<evidence type="ECO:0000313" key="17">
    <source>
        <dbReference type="EMBL" id="WZN38858.1"/>
    </source>
</evidence>
<organism evidence="17 18">
    <name type="scientific">Chitinophaga pollutisoli</name>
    <dbReference type="NCBI Taxonomy" id="3133966"/>
    <lineage>
        <taxon>Bacteria</taxon>
        <taxon>Pseudomonadati</taxon>
        <taxon>Bacteroidota</taxon>
        <taxon>Chitinophagia</taxon>
        <taxon>Chitinophagales</taxon>
        <taxon>Chitinophagaceae</taxon>
        <taxon>Chitinophaga</taxon>
    </lineage>
</organism>
<dbReference type="PANTHER" id="PTHR45339:SF1">
    <property type="entry name" value="HYBRID SIGNAL TRANSDUCTION HISTIDINE KINASE J"/>
    <property type="match status" value="1"/>
</dbReference>
<evidence type="ECO:0000256" key="4">
    <source>
        <dbReference type="ARBA" id="ARBA00022475"/>
    </source>
</evidence>
<evidence type="ECO:0000256" key="3">
    <source>
        <dbReference type="ARBA" id="ARBA00012438"/>
    </source>
</evidence>
<gene>
    <name evidence="17" type="ORF">WJU16_12680</name>
</gene>
<keyword evidence="10" id="KW-0902">Two-component regulatory system</keyword>
<feature type="domain" description="PAS" evidence="15">
    <location>
        <begin position="350"/>
        <end position="396"/>
    </location>
</feature>
<dbReference type="RefSeq" id="WP_341833871.1">
    <property type="nucleotide sequence ID" value="NZ_CP149822.1"/>
</dbReference>
<dbReference type="EC" id="2.7.13.3" evidence="3"/>
<dbReference type="PRINTS" id="PR00344">
    <property type="entry name" value="BCTRLSENSOR"/>
</dbReference>
<dbReference type="PROSITE" id="PS50113">
    <property type="entry name" value="PAC"/>
    <property type="match status" value="1"/>
</dbReference>
<dbReference type="InterPro" id="IPR001610">
    <property type="entry name" value="PAC"/>
</dbReference>
<evidence type="ECO:0000256" key="11">
    <source>
        <dbReference type="ARBA" id="ARBA00023136"/>
    </source>
</evidence>
<evidence type="ECO:0000256" key="12">
    <source>
        <dbReference type="PROSITE-ProRule" id="PRU00169"/>
    </source>
</evidence>
<feature type="domain" description="PAC" evidence="16">
    <location>
        <begin position="421"/>
        <end position="474"/>
    </location>
</feature>
<dbReference type="InterPro" id="IPR013767">
    <property type="entry name" value="PAS_fold"/>
</dbReference>
<dbReference type="InterPro" id="IPR001789">
    <property type="entry name" value="Sig_transdc_resp-reg_receiver"/>
</dbReference>
<dbReference type="Pfam" id="PF00989">
    <property type="entry name" value="PAS"/>
    <property type="match status" value="1"/>
</dbReference>
<dbReference type="InterPro" id="IPR003594">
    <property type="entry name" value="HATPase_dom"/>
</dbReference>
<sequence length="985" mass="110435">MKKISNPVILIFAAATVSVAWFTWSAWMSDAASIRMNAKVRLTTEKIRLLEQVAYQTRALESAARGYLITGDTAFLMREDLSEARMHTPVESLAILAAGDPQETARIDSLRTLVYDRIVFSQYLIRTAHESSVMAGALIQTRHPVKPDRLTQLTSRMLASQYAELDALTGPGWDDRLPFILTIAGGAIAVTVLAAGLSGVIRNVNKASKAEAKLRANEEKYRQLIEDAGVTLFTSNRGGFFTYTNAKAQELTGYTTEELYHKPYHMLLDPADHERLRKLYEEQAFEGQRETIEKFQIRRKNGERRWVEQHVVLLRKNGIFTGYQCIVKDITADKEKDERHELALKAMQELNERFESVLANTPDIVFIKDNAGRYVQVNNRFETTFGITSKQIIGRTDSDFPEKLSAERSQVTDREVIMAEKTVELEDEITLGNETRYFQIAKFPLRDERGRVYGLCGVATDITQIISREHEVIEARRKAEIAHGRMENFMANMSHELRTPLNGIIGFTHLLEKLMHTPEQREYVKDILSSAQNLLVLVNSLLDFSSIRAGRMHLEKSAFEPAGLIHQTLDRYRVRASEKGLLLECEMESLNASLLGDPTRLQQILHNLIDNAIKFTDHGAVKLAVSATTADQEKQVSLRFSVSDTGIGIPEEMRTRVGQDFTQLDEGDIRKYGGVGLGLALTRELIALHNGTLHVHDNPGGGTRVEFSIPYQLDVPETIDQAPGAATLLAPPLAGKLILVAEDNQLNQKLAIRTLSGAGAIVDLAETGAEAVRMYTLKPYDCILMDIQMPEMDGLEATRIIREAGSGIPIIALTAGALKGDREKCLLAGMNDYVTKPFIPKDLFQHILVAIGERFQDTAPFVPDEWEASIVIPLVDLKYLKSVAENDRDYLLEVLECFMHNTSHVFNMLLEAGGTGNWEEAGRHAKVLFASLQVVRAYPVTEHIFRIMEDIRNQAPSGEILANIHITSKRFKEMLVVIEDEIRKI</sequence>
<dbReference type="InterPro" id="IPR036097">
    <property type="entry name" value="HisK_dim/P_sf"/>
</dbReference>
<dbReference type="SUPFAM" id="SSF55874">
    <property type="entry name" value="ATPase domain of HSP90 chaperone/DNA topoisomerase II/histidine kinase"/>
    <property type="match status" value="1"/>
</dbReference>
<dbReference type="Pfam" id="PF02518">
    <property type="entry name" value="HATPase_c"/>
    <property type="match status" value="1"/>
</dbReference>
<evidence type="ECO:0000256" key="9">
    <source>
        <dbReference type="ARBA" id="ARBA00022989"/>
    </source>
</evidence>
<feature type="domain" description="Response regulatory" evidence="14">
    <location>
        <begin position="737"/>
        <end position="851"/>
    </location>
</feature>